<evidence type="ECO:0000313" key="3">
    <source>
        <dbReference type="Proteomes" id="UP000473531"/>
    </source>
</evidence>
<feature type="transmembrane region" description="Helical" evidence="1">
    <location>
        <begin position="6"/>
        <end position="22"/>
    </location>
</feature>
<comment type="caution">
    <text evidence="2">The sequence shown here is derived from an EMBL/GenBank/DDBJ whole genome shotgun (WGS) entry which is preliminary data.</text>
</comment>
<sequence>MGLTVLIVVGGIIGWLASILTRTDDRQGIVSNIAVGMVSAILSAIMVDGSAFLGAVSPIGLFASFAGSTVLLSLFGLYRRKMVR</sequence>
<keyword evidence="1" id="KW-0812">Transmembrane</keyword>
<dbReference type="AlphaFoldDB" id="A0A6L7GKK8"/>
<protein>
    <submittedName>
        <fullName evidence="2">GlsB/YeaQ/YmgE family stress response membrane protein</fullName>
    </submittedName>
</protein>
<accession>A0A6L7GKK8</accession>
<keyword evidence="1" id="KW-0472">Membrane</keyword>
<keyword evidence="1" id="KW-1133">Transmembrane helix</keyword>
<reference evidence="2 3" key="1">
    <citation type="submission" date="2019-12" db="EMBL/GenBank/DDBJ databases">
        <title>Genomic-based taxomic classification of the family Erythrobacteraceae.</title>
        <authorList>
            <person name="Xu L."/>
        </authorList>
    </citation>
    <scope>NUCLEOTIDE SEQUENCE [LARGE SCALE GENOMIC DNA]</scope>
    <source>
        <strain evidence="2 3">KCTC 52259</strain>
    </source>
</reference>
<feature type="transmembrane region" description="Helical" evidence="1">
    <location>
        <begin position="59"/>
        <end position="78"/>
    </location>
</feature>
<dbReference type="OrthoDB" id="7429096at2"/>
<feature type="transmembrane region" description="Helical" evidence="1">
    <location>
        <begin position="29"/>
        <end position="47"/>
    </location>
</feature>
<evidence type="ECO:0000256" key="1">
    <source>
        <dbReference type="SAM" id="Phobius"/>
    </source>
</evidence>
<gene>
    <name evidence="2" type="ORF">GRI44_11720</name>
</gene>
<organism evidence="2 3">
    <name type="scientific">Allopontixanthobacter confluentis</name>
    <dbReference type="NCBI Taxonomy" id="1849021"/>
    <lineage>
        <taxon>Bacteria</taxon>
        <taxon>Pseudomonadati</taxon>
        <taxon>Pseudomonadota</taxon>
        <taxon>Alphaproteobacteria</taxon>
        <taxon>Sphingomonadales</taxon>
        <taxon>Erythrobacteraceae</taxon>
        <taxon>Allopontixanthobacter</taxon>
    </lineage>
</organism>
<dbReference type="EMBL" id="WTYU01000002">
    <property type="protein sequence ID" value="MXP15418.1"/>
    <property type="molecule type" value="Genomic_DNA"/>
</dbReference>
<dbReference type="Proteomes" id="UP000473531">
    <property type="component" value="Unassembled WGS sequence"/>
</dbReference>
<name>A0A6L7GKK8_9SPHN</name>
<dbReference type="RefSeq" id="WP_160601942.1">
    <property type="nucleotide sequence ID" value="NZ_WTYU01000002.1"/>
</dbReference>
<evidence type="ECO:0000313" key="2">
    <source>
        <dbReference type="EMBL" id="MXP15418.1"/>
    </source>
</evidence>
<keyword evidence="3" id="KW-1185">Reference proteome</keyword>
<proteinExistence type="predicted"/>